<evidence type="ECO:0000256" key="2">
    <source>
        <dbReference type="ARBA" id="ARBA00022448"/>
    </source>
</evidence>
<feature type="transmembrane region" description="Helical" evidence="9">
    <location>
        <begin position="206"/>
        <end position="225"/>
    </location>
</feature>
<comment type="similarity">
    <text evidence="8">Belongs to the CemA family.</text>
</comment>
<keyword evidence="4" id="KW-0375">Hydrogen ion transport</keyword>
<reference evidence="10" key="1">
    <citation type="submission" date="2013-05" db="EMBL/GenBank/DDBJ databases">
        <title>Building the sugarcane genome for biotechnology and identifying evolutionary trends.</title>
        <authorList>
            <person name="De Setta N."/>
            <person name="Monteiro-Vitorello C.B."/>
            <person name="Metcalfe C.J."/>
            <person name="Cruz G.M.Q."/>
            <person name="Del Bem L.E."/>
            <person name="Vicentini R."/>
            <person name="Nogueira F.T.S."/>
            <person name="Campos R.A."/>
            <person name="Nunes S.L."/>
            <person name="Turrini P.C.G."/>
            <person name="Vieira A.P."/>
            <person name="Cruz E.A.O."/>
            <person name="Correa T.C.S."/>
            <person name="Hotta C.T."/>
            <person name="de Mello-Varani A."/>
            <person name="Vautrin S."/>
            <person name="Trindade A.S."/>
            <person name="Vilela M.M."/>
            <person name="Horta C.L."/>
            <person name="Sato P.M."/>
            <person name="de Andrade R.F."/>
            <person name="Nishiyama M.Y."/>
            <person name="Cardoso-Silva C.B."/>
            <person name="Scortecci K.C."/>
            <person name="Garcia A.A.F."/>
            <person name="Carneiro M.S."/>
            <person name="Kim C."/>
            <person name="Paterson A.H."/>
            <person name="Berges H."/>
            <person name="D'Hont A."/>
            <person name="de-Souza A.P."/>
            <person name="Souza G.M."/>
            <person name="Vincentz M."/>
            <person name="Kitajima J.P."/>
            <person name="Van Sluys M.-A."/>
        </authorList>
    </citation>
    <scope>NUCLEOTIDE SEQUENCE</scope>
</reference>
<keyword evidence="6" id="KW-0406">Ion transport</keyword>
<dbReference type="GO" id="GO:0016020">
    <property type="term" value="C:membrane"/>
    <property type="evidence" value="ECO:0007669"/>
    <property type="project" value="UniProtKB-SubCell"/>
</dbReference>
<dbReference type="GO" id="GO:1902600">
    <property type="term" value="P:proton transmembrane transport"/>
    <property type="evidence" value="ECO:0007669"/>
    <property type="project" value="UniProtKB-KW"/>
</dbReference>
<evidence type="ECO:0000256" key="6">
    <source>
        <dbReference type="ARBA" id="ARBA00023065"/>
    </source>
</evidence>
<keyword evidence="3 9" id="KW-0812">Transmembrane</keyword>
<gene>
    <name evidence="10" type="ORF">SHCRBa_062_I05_F_110</name>
</gene>
<keyword evidence="7 9" id="KW-0472">Membrane</keyword>
<evidence type="ECO:0000256" key="3">
    <source>
        <dbReference type="ARBA" id="ARBA00022692"/>
    </source>
</evidence>
<feature type="transmembrane region" description="Helical" evidence="9">
    <location>
        <begin position="303"/>
        <end position="324"/>
    </location>
</feature>
<name>A0A059Q137_9POAL</name>
<accession>A0A059Q137</accession>
<dbReference type="AlphaFoldDB" id="A0A059Q137"/>
<evidence type="ECO:0000256" key="5">
    <source>
        <dbReference type="ARBA" id="ARBA00022989"/>
    </source>
</evidence>
<proteinExistence type="inferred from homology"/>
<feature type="transmembrane region" description="Helical" evidence="9">
    <location>
        <begin position="386"/>
        <end position="407"/>
    </location>
</feature>
<dbReference type="Pfam" id="PF03040">
    <property type="entry name" value="CemA"/>
    <property type="match status" value="1"/>
</dbReference>
<evidence type="ECO:0000256" key="8">
    <source>
        <dbReference type="ARBA" id="ARBA00043980"/>
    </source>
</evidence>
<keyword evidence="2" id="KW-0813">Transport</keyword>
<evidence type="ECO:0008006" key="11">
    <source>
        <dbReference type="Google" id="ProtNLM"/>
    </source>
</evidence>
<dbReference type="InterPro" id="IPR004282">
    <property type="entry name" value="CemA"/>
</dbReference>
<dbReference type="PANTHER" id="PTHR33650:SF1">
    <property type="entry name" value="CHLOROPLAST ENVELOPE MEMBRANE PROTEIN"/>
    <property type="match status" value="1"/>
</dbReference>
<protein>
    <recommendedName>
        <fullName evidence="11">Chloroplast envelope membrane protein</fullName>
    </recommendedName>
</protein>
<organism evidence="10">
    <name type="scientific">Saccharum hybrid cultivar R570</name>
    <dbReference type="NCBI Taxonomy" id="131158"/>
    <lineage>
        <taxon>Eukaryota</taxon>
        <taxon>Viridiplantae</taxon>
        <taxon>Streptophyta</taxon>
        <taxon>Embryophyta</taxon>
        <taxon>Tracheophyta</taxon>
        <taxon>Spermatophyta</taxon>
        <taxon>Magnoliopsida</taxon>
        <taxon>Liliopsida</taxon>
        <taxon>Poales</taxon>
        <taxon>Poaceae</taxon>
        <taxon>PACMAD clade</taxon>
        <taxon>Panicoideae</taxon>
        <taxon>Andropogonodae</taxon>
        <taxon>Andropogoneae</taxon>
        <taxon>Saccharinae</taxon>
        <taxon>Saccharum</taxon>
        <taxon>Saccharum officinarum species complex</taxon>
    </lineage>
</organism>
<dbReference type="PANTHER" id="PTHR33650">
    <property type="entry name" value="CHLOROPLAST ENVELOPE MEMBRANE PROTEIN-RELATED"/>
    <property type="match status" value="1"/>
</dbReference>
<sequence length="435" mass="49949">MLPWYLVASNGIALRFPIEGGVCARGVLALGPHRSRRPRPRRRAAVFANRRRLTKWQRPWWKTFFSDWNDDEESLAGFREDDELLEEIAADQELSENEKFETWRRKAEAIVELREAQQDAMNAEQQSWQDWISGGGGGGGGGVLGSGGGDWGGEASLVEQITDDPAEIVWDKGVIEVLRNTVDEDYEDMLFEDRVFMYASTNSAKFLALLIVVPWVIDFLVHDYVMMPFLERYVQKVPLAAELLDVRRSQKLQMVKALNIEKARYRLEVEIGKSPPLSDEEVWDELREKAIELRDDWRLENRAAFANIWSDMVYGIVLFLLMCFNQSKVAMLKFTGYKLLNNISDSGKAFLIIIVSDILLGYHSESGWHTLVEVILEHYGLEADEAAVTFFVCLFPVALDVYIKYLVYFTMLQVYKYLPRLSPSVGNVLDEIKRH</sequence>
<comment type="subcellular location">
    <subcellularLocation>
        <location evidence="1">Membrane</location>
        <topology evidence="1">Multi-pass membrane protein</topology>
    </subcellularLocation>
</comment>
<evidence type="ECO:0000256" key="7">
    <source>
        <dbReference type="ARBA" id="ARBA00023136"/>
    </source>
</evidence>
<evidence type="ECO:0000256" key="9">
    <source>
        <dbReference type="SAM" id="Phobius"/>
    </source>
</evidence>
<evidence type="ECO:0000313" key="10">
    <source>
        <dbReference type="EMBL" id="AGT16440.1"/>
    </source>
</evidence>
<evidence type="ECO:0000256" key="1">
    <source>
        <dbReference type="ARBA" id="ARBA00004141"/>
    </source>
</evidence>
<evidence type="ECO:0000256" key="4">
    <source>
        <dbReference type="ARBA" id="ARBA00022781"/>
    </source>
</evidence>
<keyword evidence="5 9" id="KW-1133">Transmembrane helix</keyword>
<dbReference type="EMBL" id="KF184891">
    <property type="protein sequence ID" value="AGT16440.1"/>
    <property type="molecule type" value="Genomic_DNA"/>
</dbReference>